<dbReference type="Proteomes" id="UP000245119">
    <property type="component" value="Linkage Group LG3"/>
</dbReference>
<dbReference type="SUPFAM" id="SSF46785">
    <property type="entry name" value="Winged helix' DNA-binding domain"/>
    <property type="match status" value="1"/>
</dbReference>
<dbReference type="Gene3D" id="1.10.10.10">
    <property type="entry name" value="Winged helix-like DNA-binding domain superfamily/Winged helix DNA-binding domain"/>
    <property type="match status" value="1"/>
</dbReference>
<dbReference type="InterPro" id="IPR036388">
    <property type="entry name" value="WH-like_DNA-bd_sf"/>
</dbReference>
<gene>
    <name evidence="1" type="ORF">C0Q70_05355</name>
</gene>
<dbReference type="InterPro" id="IPR036390">
    <property type="entry name" value="WH_DNA-bd_sf"/>
</dbReference>
<sequence>MAALSGEEKKIINFLQETADASTVSEIGDKTGIDKRNLHLSLRKLKKKGLVLCTSSKPQKWYTTPVNQVVREVESEQDPVLQRLSTSQQNREQMILQHMKQHREPKSAIQIR</sequence>
<keyword evidence="2" id="KW-1185">Reference proteome</keyword>
<accession>A0A2T7PL19</accession>
<evidence type="ECO:0000313" key="1">
    <source>
        <dbReference type="EMBL" id="PVD34092.1"/>
    </source>
</evidence>
<protein>
    <recommendedName>
        <fullName evidence="3">Transcription regulator TrmB N-terminal domain-containing protein</fullName>
    </recommendedName>
</protein>
<dbReference type="EMBL" id="PZQS01000003">
    <property type="protein sequence ID" value="PVD34092.1"/>
    <property type="molecule type" value="Genomic_DNA"/>
</dbReference>
<reference evidence="1 2" key="1">
    <citation type="submission" date="2018-04" db="EMBL/GenBank/DDBJ databases">
        <title>The genome of golden apple snail Pomacea canaliculata provides insight into stress tolerance and invasive adaptation.</title>
        <authorList>
            <person name="Liu C."/>
            <person name="Liu B."/>
            <person name="Ren Y."/>
            <person name="Zhang Y."/>
            <person name="Wang H."/>
            <person name="Li S."/>
            <person name="Jiang F."/>
            <person name="Yin L."/>
            <person name="Zhang G."/>
            <person name="Qian W."/>
            <person name="Fan W."/>
        </authorList>
    </citation>
    <scope>NUCLEOTIDE SEQUENCE [LARGE SCALE GENOMIC DNA]</scope>
    <source>
        <strain evidence="1">SZHN2017</strain>
        <tissue evidence="1">Muscle</tissue>
    </source>
</reference>
<organism evidence="1 2">
    <name type="scientific">Pomacea canaliculata</name>
    <name type="common">Golden apple snail</name>
    <dbReference type="NCBI Taxonomy" id="400727"/>
    <lineage>
        <taxon>Eukaryota</taxon>
        <taxon>Metazoa</taxon>
        <taxon>Spiralia</taxon>
        <taxon>Lophotrochozoa</taxon>
        <taxon>Mollusca</taxon>
        <taxon>Gastropoda</taxon>
        <taxon>Caenogastropoda</taxon>
        <taxon>Architaenioglossa</taxon>
        <taxon>Ampullarioidea</taxon>
        <taxon>Ampullariidae</taxon>
        <taxon>Pomacea</taxon>
    </lineage>
</organism>
<dbReference type="Pfam" id="PF13412">
    <property type="entry name" value="HTH_24"/>
    <property type="match status" value="1"/>
</dbReference>
<name>A0A2T7PL19_POMCA</name>
<proteinExistence type="predicted"/>
<dbReference type="AlphaFoldDB" id="A0A2T7PL19"/>
<comment type="caution">
    <text evidence="1">The sequence shown here is derived from an EMBL/GenBank/DDBJ whole genome shotgun (WGS) entry which is preliminary data.</text>
</comment>
<evidence type="ECO:0008006" key="3">
    <source>
        <dbReference type="Google" id="ProtNLM"/>
    </source>
</evidence>
<evidence type="ECO:0000313" key="2">
    <source>
        <dbReference type="Proteomes" id="UP000245119"/>
    </source>
</evidence>